<gene>
    <name evidence="1" type="ORF">Tdes44962_MAKER08625</name>
</gene>
<organism evidence="1 2">
    <name type="scientific">Teratosphaeria destructans</name>
    <dbReference type="NCBI Taxonomy" id="418781"/>
    <lineage>
        <taxon>Eukaryota</taxon>
        <taxon>Fungi</taxon>
        <taxon>Dikarya</taxon>
        <taxon>Ascomycota</taxon>
        <taxon>Pezizomycotina</taxon>
        <taxon>Dothideomycetes</taxon>
        <taxon>Dothideomycetidae</taxon>
        <taxon>Mycosphaerellales</taxon>
        <taxon>Teratosphaeriaceae</taxon>
        <taxon>Teratosphaeria</taxon>
    </lineage>
</organism>
<name>A0A9W7W495_9PEZI</name>
<dbReference type="OrthoDB" id="3648637at2759"/>
<evidence type="ECO:0000313" key="1">
    <source>
        <dbReference type="EMBL" id="KAH9834713.1"/>
    </source>
</evidence>
<dbReference type="AlphaFoldDB" id="A0A9W7W495"/>
<protein>
    <submittedName>
        <fullName evidence="1">Uncharacterized protein</fullName>
    </submittedName>
</protein>
<keyword evidence="2" id="KW-1185">Reference proteome</keyword>
<sequence>MAIRTALANDPRSLSGADHINVLHPGRINDEATAMSATLAANLLITNNAVLYIDTKVCGELRLVYKRGTAGKVVQPCELVTTRVNNESSKQRLYRPAARYPKKSIDSVQNVTRQHGRKTLSTYIIW</sequence>
<reference evidence="1 2" key="1">
    <citation type="journal article" date="2018" name="IMA Fungus">
        <title>IMA Genome-F 10: Nine draft genome sequences of Claviceps purpurea s.lat., including C. arundinis, C. humidiphila, and C. cf. spartinae, pseudomolecules for the pitch canker pathogen Fusarium circinatum, draft genome of Davidsoniella eucalypti, Grosmannia galeiformis, Quambalaria eucalypti, and Teratosphaeria destructans.</title>
        <authorList>
            <person name="Wingfield B.D."/>
            <person name="Liu M."/>
            <person name="Nguyen H.D."/>
            <person name="Lane F.A."/>
            <person name="Morgan S.W."/>
            <person name="De Vos L."/>
            <person name="Wilken P.M."/>
            <person name="Duong T.A."/>
            <person name="Aylward J."/>
            <person name="Coetzee M.P."/>
            <person name="Dadej K."/>
            <person name="De Beer Z.W."/>
            <person name="Findlay W."/>
            <person name="Havenga M."/>
            <person name="Kolarik M."/>
            <person name="Menzies J.G."/>
            <person name="Naidoo K."/>
            <person name="Pochopski O."/>
            <person name="Shoukouhi P."/>
            <person name="Santana Q.C."/>
            <person name="Seifert K.A."/>
            <person name="Soal N."/>
            <person name="Steenkamp E.T."/>
            <person name="Tatham C.T."/>
            <person name="van der Nest M.A."/>
            <person name="Wingfield M.J."/>
        </authorList>
    </citation>
    <scope>NUCLEOTIDE SEQUENCE [LARGE SCALE GENOMIC DNA]</scope>
    <source>
        <strain evidence="1">CMW44962</strain>
    </source>
</reference>
<dbReference type="Proteomes" id="UP001138500">
    <property type="component" value="Unassembled WGS sequence"/>
</dbReference>
<dbReference type="EMBL" id="RIBY02000979">
    <property type="protein sequence ID" value="KAH9834713.1"/>
    <property type="molecule type" value="Genomic_DNA"/>
</dbReference>
<accession>A0A9W7W495</accession>
<comment type="caution">
    <text evidence="1">The sequence shown here is derived from an EMBL/GenBank/DDBJ whole genome shotgun (WGS) entry which is preliminary data.</text>
</comment>
<proteinExistence type="predicted"/>
<evidence type="ECO:0000313" key="2">
    <source>
        <dbReference type="Proteomes" id="UP001138500"/>
    </source>
</evidence>
<reference evidence="1 2" key="2">
    <citation type="journal article" date="2021" name="Curr. Genet.">
        <title>Genetic response to nitrogen starvation in the aggressive Eucalyptus foliar pathogen Teratosphaeria destructans.</title>
        <authorList>
            <person name="Havenga M."/>
            <person name="Wingfield B.D."/>
            <person name="Wingfield M.J."/>
            <person name="Dreyer L.L."/>
            <person name="Roets F."/>
            <person name="Aylward J."/>
        </authorList>
    </citation>
    <scope>NUCLEOTIDE SEQUENCE [LARGE SCALE GENOMIC DNA]</scope>
    <source>
        <strain evidence="1">CMW44962</strain>
    </source>
</reference>